<dbReference type="Proteomes" id="UP000316437">
    <property type="component" value="Unassembled WGS sequence"/>
</dbReference>
<protein>
    <submittedName>
        <fullName evidence="2">Uncharacterized protein</fullName>
    </submittedName>
</protein>
<feature type="transmembrane region" description="Helical" evidence="1">
    <location>
        <begin position="57"/>
        <end position="76"/>
    </location>
</feature>
<comment type="caution">
    <text evidence="2">The sequence shown here is derived from an EMBL/GenBank/DDBJ whole genome shotgun (WGS) entry which is preliminary data.</text>
</comment>
<dbReference type="RefSeq" id="WP_142018701.1">
    <property type="nucleotide sequence ID" value="NZ_VFPD01000003.1"/>
</dbReference>
<gene>
    <name evidence="2" type="ORF">FB551_4128</name>
</gene>
<proteinExistence type="predicted"/>
<evidence type="ECO:0000256" key="1">
    <source>
        <dbReference type="SAM" id="Phobius"/>
    </source>
</evidence>
<accession>A0A543E9T1</accession>
<organism evidence="2 3">
    <name type="scientific">Chryseobacterium aquifrigidense</name>
    <dbReference type="NCBI Taxonomy" id="558021"/>
    <lineage>
        <taxon>Bacteria</taxon>
        <taxon>Pseudomonadati</taxon>
        <taxon>Bacteroidota</taxon>
        <taxon>Flavobacteriia</taxon>
        <taxon>Flavobacteriales</taxon>
        <taxon>Weeksellaceae</taxon>
        <taxon>Chryseobacterium group</taxon>
        <taxon>Chryseobacterium</taxon>
    </lineage>
</organism>
<dbReference type="EMBL" id="VFPD01000003">
    <property type="protein sequence ID" value="TQM18347.1"/>
    <property type="molecule type" value="Genomic_DNA"/>
</dbReference>
<keyword evidence="3" id="KW-1185">Reference proteome</keyword>
<sequence>MEKSKSASLIKDQLKTLKNDLSNLDPNFSSQEIDSYSISLDNIIAEVDQLEKRQKGINHIFVAALMLILVCAFLLYQTNKYQNILDQRIDQVTKMTYTADSILTNAKSTDSVFDKTTEEITRIFKIKQHQQDSLLGLASKYRDSLQVAKYKISLAQKEYGISFRERVINNTTIISIYTEYDLFKKGNNRKNKNVLNDTIK</sequence>
<evidence type="ECO:0000313" key="3">
    <source>
        <dbReference type="Proteomes" id="UP000316437"/>
    </source>
</evidence>
<keyword evidence="1" id="KW-0472">Membrane</keyword>
<dbReference type="AlphaFoldDB" id="A0A543E9T1"/>
<reference evidence="2 3" key="1">
    <citation type="submission" date="2019-06" db="EMBL/GenBank/DDBJ databases">
        <title>Sorghum-associated microbial communities from plants grown in Nebraska, USA.</title>
        <authorList>
            <person name="Schachtman D."/>
        </authorList>
    </citation>
    <scope>NUCLEOTIDE SEQUENCE [LARGE SCALE GENOMIC DNA]</scope>
    <source>
        <strain evidence="2 3">110</strain>
    </source>
</reference>
<keyword evidence="1" id="KW-1133">Transmembrane helix</keyword>
<keyword evidence="1" id="KW-0812">Transmembrane</keyword>
<evidence type="ECO:0000313" key="2">
    <source>
        <dbReference type="EMBL" id="TQM18347.1"/>
    </source>
</evidence>
<name>A0A543E9T1_9FLAO</name>